<dbReference type="Pfam" id="PF07521">
    <property type="entry name" value="RMMBL"/>
    <property type="match status" value="1"/>
</dbReference>
<dbReference type="Pfam" id="PF16661">
    <property type="entry name" value="Lactamase_B_6"/>
    <property type="match status" value="1"/>
</dbReference>
<dbReference type="RefSeq" id="WP_068554148.1">
    <property type="nucleotide sequence ID" value="NZ_LOEE01000004.1"/>
</dbReference>
<gene>
    <name evidence="5" type="ORF">AN619_01720</name>
</gene>
<dbReference type="Gene3D" id="3.40.50.10890">
    <property type="match status" value="1"/>
</dbReference>
<dbReference type="EMBL" id="LOEE01000004">
    <property type="protein sequence ID" value="KXG78646.1"/>
    <property type="molecule type" value="Genomic_DNA"/>
</dbReference>
<evidence type="ECO:0000313" key="6">
    <source>
        <dbReference type="Proteomes" id="UP000070456"/>
    </source>
</evidence>
<dbReference type="InterPro" id="IPR001279">
    <property type="entry name" value="Metallo-B-lactamas"/>
</dbReference>
<dbReference type="EC" id="3.1.-.-" evidence="5"/>
<feature type="domain" description="Beta-Casp" evidence="4">
    <location>
        <begin position="253"/>
        <end position="382"/>
    </location>
</feature>
<dbReference type="InterPro" id="IPR022712">
    <property type="entry name" value="Beta_Casp"/>
</dbReference>
<dbReference type="PANTHER" id="PTHR11203:SF37">
    <property type="entry name" value="INTEGRATOR COMPLEX SUBUNIT 11"/>
    <property type="match status" value="1"/>
</dbReference>
<dbReference type="CDD" id="cd16295">
    <property type="entry name" value="TTHA0252-CPSF-like_MBL-fold"/>
    <property type="match status" value="1"/>
</dbReference>
<evidence type="ECO:0000256" key="1">
    <source>
        <dbReference type="ARBA" id="ARBA00022801"/>
    </source>
</evidence>
<dbReference type="Proteomes" id="UP000070456">
    <property type="component" value="Unassembled WGS sequence"/>
</dbReference>
<dbReference type="InterPro" id="IPR036866">
    <property type="entry name" value="RibonucZ/Hydroxyglut_hydro"/>
</dbReference>
<evidence type="ECO:0000256" key="2">
    <source>
        <dbReference type="SAM" id="Coils"/>
    </source>
</evidence>
<keyword evidence="2" id="KW-0175">Coiled coil</keyword>
<feature type="coiled-coil region" evidence="2">
    <location>
        <begin position="520"/>
        <end position="547"/>
    </location>
</feature>
<dbReference type="STRING" id="520762.AN619_01720"/>
<evidence type="ECO:0000313" key="5">
    <source>
        <dbReference type="EMBL" id="KXG78646.1"/>
    </source>
</evidence>
<dbReference type="InterPro" id="IPR050698">
    <property type="entry name" value="MBL"/>
</dbReference>
<protein>
    <submittedName>
        <fullName evidence="5">Ribonuclease</fullName>
        <ecNumber evidence="5">3.1.-.-</ecNumber>
    </submittedName>
</protein>
<evidence type="ECO:0000259" key="4">
    <source>
        <dbReference type="SMART" id="SM01027"/>
    </source>
</evidence>
<dbReference type="InterPro" id="IPR011108">
    <property type="entry name" value="RMMBL"/>
</dbReference>
<feature type="domain" description="Metallo-beta-lactamase" evidence="3">
    <location>
        <begin position="13"/>
        <end position="248"/>
    </location>
</feature>
<comment type="caution">
    <text evidence="5">The sequence shown here is derived from an EMBL/GenBank/DDBJ whole genome shotgun (WGS) entry which is preliminary data.</text>
</comment>
<proteinExistence type="predicted"/>
<name>A0A140LDM1_9FIRM</name>
<sequence length="550" mass="62924">MKITFLGAANLVTGSNYLITTDTHKILLDCGQFQGGKEIEKLNSLPFAFHPSEIDFLILSHAHIDHSGRIPKLVKEGFRGRIICTHATADLAGILLKDSGHIHEMEATWENRKRMRAGLDPVEPLYRVEDAENSMQYFDPILYHQKIDLTDTIRLRFQDAGHILGSSIVELWIQEGNEEIKIVFSGDLGSKNRPLLRNPSYIEEADYLIIESTYGNRLHEEPEKRATKLIDIITKTISRGGTVVIPSFAVGRTQELIYELNKYYDNREKFHDFLRVPVYVDSPLAISATEIFKKNADCFDEETRQYIMKGDNPLDFYNLHFTKTAEESRLLNASEEPKIIISASGMCEAGRIKHHLKHYLWKKSSSIIFVGYQAKGTLGRIIKDGAQTVKIFGEKIAVRAEIHDIEGFSGHADMEELLDWMRGFKKIPKKIFVVHGEQEATTHFARHIRKEFSSEVIVPNLYESFELDGYEISHPSLVPKIAQEQAIILEENAKNLLQDLTLAVDRTRQLLHAGLSEKDYEIVKNKLIRLEKEIIDLNMLLSDKKERKIQ</sequence>
<dbReference type="Gene3D" id="3.60.15.10">
    <property type="entry name" value="Ribonuclease Z/Hydroxyacylglutathione hydrolase-like"/>
    <property type="match status" value="1"/>
</dbReference>
<accession>A0A140LDM1</accession>
<dbReference type="PATRIC" id="fig|520762.4.peg.199"/>
<dbReference type="GO" id="GO:0004521">
    <property type="term" value="F:RNA endonuclease activity"/>
    <property type="evidence" value="ECO:0007669"/>
    <property type="project" value="TreeGrafter"/>
</dbReference>
<keyword evidence="1 5" id="KW-0378">Hydrolase</keyword>
<dbReference type="OrthoDB" id="9803916at2"/>
<evidence type="ECO:0000259" key="3">
    <source>
        <dbReference type="SMART" id="SM00849"/>
    </source>
</evidence>
<dbReference type="PANTHER" id="PTHR11203">
    <property type="entry name" value="CLEAVAGE AND POLYADENYLATION SPECIFICITY FACTOR FAMILY MEMBER"/>
    <property type="match status" value="1"/>
</dbReference>
<dbReference type="Pfam" id="PF10996">
    <property type="entry name" value="Beta-Casp"/>
    <property type="match status" value="1"/>
</dbReference>
<dbReference type="SUPFAM" id="SSF56281">
    <property type="entry name" value="Metallo-hydrolase/oxidoreductase"/>
    <property type="match status" value="1"/>
</dbReference>
<reference evidence="5 6" key="1">
    <citation type="submission" date="2015-12" db="EMBL/GenBank/DDBJ databases">
        <title>Draft genome sequence of the thermoanaerobe Thermotalea metallivorans, an isolate from the runoff channel of the Great Artesian Basin, Australia.</title>
        <authorList>
            <person name="Patel B.K."/>
        </authorList>
    </citation>
    <scope>NUCLEOTIDE SEQUENCE [LARGE SCALE GENOMIC DNA]</scope>
    <source>
        <strain evidence="5 6">B2-1</strain>
    </source>
</reference>
<dbReference type="GO" id="GO:0016787">
    <property type="term" value="F:hydrolase activity"/>
    <property type="evidence" value="ECO:0007669"/>
    <property type="project" value="UniProtKB-KW"/>
</dbReference>
<dbReference type="SMART" id="SM00849">
    <property type="entry name" value="Lactamase_B"/>
    <property type="match status" value="1"/>
</dbReference>
<dbReference type="SMART" id="SM01027">
    <property type="entry name" value="Beta-Casp"/>
    <property type="match status" value="1"/>
</dbReference>
<organism evidence="5 6">
    <name type="scientific">Thermotalea metallivorans</name>
    <dbReference type="NCBI Taxonomy" id="520762"/>
    <lineage>
        <taxon>Bacteria</taxon>
        <taxon>Bacillati</taxon>
        <taxon>Bacillota</taxon>
        <taxon>Clostridia</taxon>
        <taxon>Peptostreptococcales</taxon>
        <taxon>Thermotaleaceae</taxon>
        <taxon>Thermotalea</taxon>
    </lineage>
</organism>
<dbReference type="AlphaFoldDB" id="A0A140LDM1"/>
<keyword evidence="6" id="KW-1185">Reference proteome</keyword>